<dbReference type="PROSITE" id="PS50206">
    <property type="entry name" value="RHODANESE_3"/>
    <property type="match status" value="1"/>
</dbReference>
<keyword evidence="1" id="KW-0732">Signal</keyword>
<reference evidence="3 4" key="1">
    <citation type="submission" date="2019-09" db="EMBL/GenBank/DDBJ databases">
        <title>Genome sequence and assembly of Flavobacterium sp.</title>
        <authorList>
            <person name="Chhetri G."/>
        </authorList>
    </citation>
    <scope>NUCLEOTIDE SEQUENCE [LARGE SCALE GENOMIC DNA]</scope>
    <source>
        <strain evidence="3 4">SNL9</strain>
    </source>
</reference>
<gene>
    <name evidence="3" type="ORF">F0460_02520</name>
</gene>
<dbReference type="PANTHER" id="PTHR43031">
    <property type="entry name" value="FAD-DEPENDENT OXIDOREDUCTASE"/>
    <property type="match status" value="1"/>
</dbReference>
<proteinExistence type="predicted"/>
<dbReference type="InterPro" id="IPR036873">
    <property type="entry name" value="Rhodanese-like_dom_sf"/>
</dbReference>
<evidence type="ECO:0000259" key="2">
    <source>
        <dbReference type="PROSITE" id="PS50206"/>
    </source>
</evidence>
<dbReference type="SMART" id="SM00450">
    <property type="entry name" value="RHOD"/>
    <property type="match status" value="1"/>
</dbReference>
<protein>
    <submittedName>
        <fullName evidence="3">Rhodanese-like domain-containing protein</fullName>
    </submittedName>
</protein>
<dbReference type="Pfam" id="PF00581">
    <property type="entry name" value="Rhodanese"/>
    <property type="match status" value="1"/>
</dbReference>
<organism evidence="3 4">
    <name type="scientific">Paenimyroides baculatum</name>
    <dbReference type="NCBI Taxonomy" id="2608000"/>
    <lineage>
        <taxon>Bacteria</taxon>
        <taxon>Pseudomonadati</taxon>
        <taxon>Bacteroidota</taxon>
        <taxon>Flavobacteriia</taxon>
        <taxon>Flavobacteriales</taxon>
        <taxon>Flavobacteriaceae</taxon>
        <taxon>Paenimyroides</taxon>
    </lineage>
</organism>
<dbReference type="CDD" id="cd00158">
    <property type="entry name" value="RHOD"/>
    <property type="match status" value="1"/>
</dbReference>
<evidence type="ECO:0000256" key="1">
    <source>
        <dbReference type="SAM" id="SignalP"/>
    </source>
</evidence>
<dbReference type="InterPro" id="IPR050229">
    <property type="entry name" value="GlpE_sulfurtransferase"/>
</dbReference>
<comment type="caution">
    <text evidence="3">The sequence shown here is derived from an EMBL/GenBank/DDBJ whole genome shotgun (WGS) entry which is preliminary data.</text>
</comment>
<accession>A0A5M6CQH3</accession>
<feature type="domain" description="Rhodanese" evidence="2">
    <location>
        <begin position="31"/>
        <end position="117"/>
    </location>
</feature>
<sequence length="122" mass="13903">MKKIILLFGILLSGLSVNAQEIEADALAKKIENQPLLIDVRTADEYKEGSIIGALNIDIHNDQFRRSFETLPREKEIIVFCQGGERSREAIAKLREIGFKNVTQLVGGYDRWKKQMEINKSK</sequence>
<evidence type="ECO:0000313" key="3">
    <source>
        <dbReference type="EMBL" id="KAA5537568.1"/>
    </source>
</evidence>
<evidence type="ECO:0000313" key="4">
    <source>
        <dbReference type="Proteomes" id="UP000325141"/>
    </source>
</evidence>
<dbReference type="EMBL" id="VWSG01000002">
    <property type="protein sequence ID" value="KAA5537568.1"/>
    <property type="molecule type" value="Genomic_DNA"/>
</dbReference>
<dbReference type="SUPFAM" id="SSF52821">
    <property type="entry name" value="Rhodanese/Cell cycle control phosphatase"/>
    <property type="match status" value="1"/>
</dbReference>
<dbReference type="Proteomes" id="UP000325141">
    <property type="component" value="Unassembled WGS sequence"/>
</dbReference>
<keyword evidence="4" id="KW-1185">Reference proteome</keyword>
<feature type="chain" id="PRO_5024392883" evidence="1">
    <location>
        <begin position="20"/>
        <end position="122"/>
    </location>
</feature>
<dbReference type="Gene3D" id="3.40.250.10">
    <property type="entry name" value="Rhodanese-like domain"/>
    <property type="match status" value="1"/>
</dbReference>
<dbReference type="InterPro" id="IPR001763">
    <property type="entry name" value="Rhodanese-like_dom"/>
</dbReference>
<name>A0A5M6CQH3_9FLAO</name>
<dbReference type="RefSeq" id="WP_150009963.1">
    <property type="nucleotide sequence ID" value="NZ_VWSG01000002.1"/>
</dbReference>
<dbReference type="AlphaFoldDB" id="A0A5M6CQH3"/>
<dbReference type="PANTHER" id="PTHR43031:SF1">
    <property type="entry name" value="PYRIDINE NUCLEOTIDE-DISULPHIDE OXIDOREDUCTASE"/>
    <property type="match status" value="1"/>
</dbReference>
<feature type="signal peptide" evidence="1">
    <location>
        <begin position="1"/>
        <end position="19"/>
    </location>
</feature>